<accession>A0A6H5I1D2</accession>
<reference evidence="1 2" key="1">
    <citation type="submission" date="2020-02" db="EMBL/GenBank/DDBJ databases">
        <authorList>
            <person name="Ferguson B K."/>
        </authorList>
    </citation>
    <scope>NUCLEOTIDE SEQUENCE [LARGE SCALE GENOMIC DNA]</scope>
</reference>
<gene>
    <name evidence="1" type="ORF">TBRA_LOCUS398</name>
</gene>
<organism evidence="1 2">
    <name type="scientific">Trichogramma brassicae</name>
    <dbReference type="NCBI Taxonomy" id="86971"/>
    <lineage>
        <taxon>Eukaryota</taxon>
        <taxon>Metazoa</taxon>
        <taxon>Ecdysozoa</taxon>
        <taxon>Arthropoda</taxon>
        <taxon>Hexapoda</taxon>
        <taxon>Insecta</taxon>
        <taxon>Pterygota</taxon>
        <taxon>Neoptera</taxon>
        <taxon>Endopterygota</taxon>
        <taxon>Hymenoptera</taxon>
        <taxon>Apocrita</taxon>
        <taxon>Proctotrupomorpha</taxon>
        <taxon>Chalcidoidea</taxon>
        <taxon>Trichogrammatidae</taxon>
        <taxon>Trichogramma</taxon>
    </lineage>
</organism>
<evidence type="ECO:0000313" key="2">
    <source>
        <dbReference type="Proteomes" id="UP000479190"/>
    </source>
</evidence>
<evidence type="ECO:0000313" key="1">
    <source>
        <dbReference type="EMBL" id="CAB0028186.1"/>
    </source>
</evidence>
<proteinExistence type="predicted"/>
<name>A0A6H5I1D2_9HYME</name>
<protein>
    <submittedName>
        <fullName evidence="1">Uncharacterized protein</fullName>
    </submittedName>
</protein>
<dbReference type="Proteomes" id="UP000479190">
    <property type="component" value="Unassembled WGS sequence"/>
</dbReference>
<dbReference type="EMBL" id="CADCXV010000091">
    <property type="protein sequence ID" value="CAB0028186.1"/>
    <property type="molecule type" value="Genomic_DNA"/>
</dbReference>
<sequence length="135" mass="15951">MVYDIAASATAACASSTTTNEEQHHYTFSGERPRYMYARRKRERERTRHPRIHLCHDVSRDIMRTCVNEARCRCCWCCDIFCALGHRKRTRGLQKCLELTRRAAEHLYVLQRWQILVRSLYILVLCPSSCTGRRI</sequence>
<keyword evidence="2" id="KW-1185">Reference proteome</keyword>
<dbReference type="AlphaFoldDB" id="A0A6H5I1D2"/>